<evidence type="ECO:0000256" key="1">
    <source>
        <dbReference type="PROSITE-ProRule" id="PRU00723"/>
    </source>
</evidence>
<keyword evidence="1" id="KW-0862">Zinc</keyword>
<dbReference type="EMBL" id="CYKH01000235">
    <property type="protein sequence ID" value="CUF05938.1"/>
    <property type="molecule type" value="Genomic_DNA"/>
</dbReference>
<reference evidence="5" key="1">
    <citation type="submission" date="2015-09" db="EMBL/GenBank/DDBJ databases">
        <authorList>
            <consortium name="Pathogen Informatics"/>
        </authorList>
    </citation>
    <scope>NUCLEOTIDE SEQUENCE [LARGE SCALE GENOMIC DNA]</scope>
    <source>
        <strain evidence="5">Lake Konstanz</strain>
    </source>
</reference>
<protein>
    <submittedName>
        <fullName evidence="4">2OG-Fe(II) oxygenase, putative</fullName>
    </submittedName>
</protein>
<dbReference type="InterPro" id="IPR000571">
    <property type="entry name" value="Znf_CCCH"/>
</dbReference>
<evidence type="ECO:0000256" key="2">
    <source>
        <dbReference type="SAM" id="MobiDB-lite"/>
    </source>
</evidence>
<evidence type="ECO:0000259" key="3">
    <source>
        <dbReference type="PROSITE" id="PS50103"/>
    </source>
</evidence>
<evidence type="ECO:0000313" key="4">
    <source>
        <dbReference type="EMBL" id="CUF05938.1"/>
    </source>
</evidence>
<dbReference type="PROSITE" id="PS50103">
    <property type="entry name" value="ZF_C3H1"/>
    <property type="match status" value="1"/>
</dbReference>
<dbReference type="Gene3D" id="2.60.120.590">
    <property type="entry name" value="Alpha-ketoglutarate-dependent dioxygenase AlkB-like"/>
    <property type="match status" value="1"/>
</dbReference>
<dbReference type="Proteomes" id="UP000051952">
    <property type="component" value="Unassembled WGS sequence"/>
</dbReference>
<feature type="region of interest" description="Disordered" evidence="2">
    <location>
        <begin position="74"/>
        <end position="156"/>
    </location>
</feature>
<dbReference type="SMART" id="SM00356">
    <property type="entry name" value="ZnF_C3H1"/>
    <property type="match status" value="1"/>
</dbReference>
<dbReference type="PANTHER" id="PTHR42256:SF1">
    <property type="entry name" value="FE2OG DIOXYGENASE DOMAIN-CONTAINING PROTEIN"/>
    <property type="match status" value="1"/>
</dbReference>
<dbReference type="SUPFAM" id="SSF51197">
    <property type="entry name" value="Clavaminate synthase-like"/>
    <property type="match status" value="1"/>
</dbReference>
<dbReference type="Gene3D" id="4.10.1000.10">
    <property type="entry name" value="Zinc finger, CCCH-type"/>
    <property type="match status" value="1"/>
</dbReference>
<dbReference type="VEuPathDB" id="TriTrypDB:BSAL_58585"/>
<dbReference type="InterPro" id="IPR037151">
    <property type="entry name" value="AlkB-like_sf"/>
</dbReference>
<feature type="compositionally biased region" description="Basic and acidic residues" evidence="2">
    <location>
        <begin position="109"/>
        <end position="137"/>
    </location>
</feature>
<evidence type="ECO:0000313" key="5">
    <source>
        <dbReference type="Proteomes" id="UP000051952"/>
    </source>
</evidence>
<dbReference type="OrthoDB" id="445341at2759"/>
<dbReference type="InterPro" id="IPR027450">
    <property type="entry name" value="AlkB-like"/>
</dbReference>
<sequence>MASHHRRRGDNNRQQPDRTAAAPPPPPRVCRQFMQGECKYNPCRFIHDPELCFDFWKSGVCVANSCGKMHPIELKGHGADRQDRDATARPAALARESRGDVAAAAARPQPERREQRNNRRGGRRDDEYGGEGKEDLPRGAGLSKLPRPRVNTENFTPSLAPCTMRVVVDVDPNHLSVPVTVRDVLYAPCIFNRPGDDKLYDKLAQEMDRCTIPERDLLKSWHGDSHWIADDSTGWKKQCPTFTAVVDRIRKYFDMDIKATRFNWYKDTSEWKPYHHDAAAVKPDKAKTQNFTVGVSFGATRVAAFEDARTKTTIAMPQPHGSVYCFSRDTNILWRHGILQEKEVRQEGRISIIAWGWIEQEECD</sequence>
<feature type="domain" description="C3H1-type" evidence="3">
    <location>
        <begin position="24"/>
        <end position="50"/>
    </location>
</feature>
<dbReference type="AlphaFoldDB" id="A0A0S4ITG5"/>
<name>A0A0S4ITG5_BODSA</name>
<feature type="zinc finger region" description="C3H1-type" evidence="1">
    <location>
        <begin position="24"/>
        <end position="50"/>
    </location>
</feature>
<keyword evidence="1" id="KW-0863">Zinc-finger</keyword>
<feature type="region of interest" description="Disordered" evidence="2">
    <location>
        <begin position="1"/>
        <end position="27"/>
    </location>
</feature>
<accession>A0A0S4ITG5</accession>
<dbReference type="OMA" id="NWYKDTS"/>
<organism evidence="4 5">
    <name type="scientific">Bodo saltans</name>
    <name type="common">Flagellated protozoan</name>
    <dbReference type="NCBI Taxonomy" id="75058"/>
    <lineage>
        <taxon>Eukaryota</taxon>
        <taxon>Discoba</taxon>
        <taxon>Euglenozoa</taxon>
        <taxon>Kinetoplastea</taxon>
        <taxon>Metakinetoplastina</taxon>
        <taxon>Eubodonida</taxon>
        <taxon>Bodonidae</taxon>
        <taxon>Bodo</taxon>
    </lineage>
</organism>
<gene>
    <name evidence="4" type="ORF">BSAL_58585</name>
</gene>
<feature type="compositionally biased region" description="Basic and acidic residues" evidence="2">
    <location>
        <begin position="74"/>
        <end position="87"/>
    </location>
</feature>
<dbReference type="PANTHER" id="PTHR42256">
    <property type="entry name" value="OXOGLUTARATE/IRON-DEPENDENT DIOXYGENASE"/>
    <property type="match status" value="1"/>
</dbReference>
<dbReference type="Pfam" id="PF13532">
    <property type="entry name" value="2OG-FeII_Oxy_2"/>
    <property type="match status" value="1"/>
</dbReference>
<proteinExistence type="predicted"/>
<dbReference type="GO" id="GO:0008270">
    <property type="term" value="F:zinc ion binding"/>
    <property type="evidence" value="ECO:0007669"/>
    <property type="project" value="UniProtKB-KW"/>
</dbReference>
<keyword evidence="1" id="KW-0479">Metal-binding</keyword>
<keyword evidence="5" id="KW-1185">Reference proteome</keyword>